<evidence type="ECO:0000259" key="4">
    <source>
        <dbReference type="PROSITE" id="PS50303"/>
    </source>
</evidence>
<protein>
    <submittedName>
        <fullName evidence="5">Unnamed protein product</fullName>
    </submittedName>
</protein>
<dbReference type="PANTHER" id="PTHR12537">
    <property type="entry name" value="RNA BINDING PROTEIN PUMILIO-RELATED"/>
    <property type="match status" value="1"/>
</dbReference>
<feature type="repeat" description="Pumilio" evidence="2">
    <location>
        <begin position="848"/>
        <end position="886"/>
    </location>
</feature>
<dbReference type="PANTHER" id="PTHR12537:SF13">
    <property type="entry name" value="PUMILIO HOMOLOGY DOMAIN FAMILY MEMBER 4"/>
    <property type="match status" value="1"/>
</dbReference>
<evidence type="ECO:0000256" key="1">
    <source>
        <dbReference type="ARBA" id="ARBA00022737"/>
    </source>
</evidence>
<evidence type="ECO:0000313" key="6">
    <source>
        <dbReference type="Proteomes" id="UP001165120"/>
    </source>
</evidence>
<dbReference type="GO" id="GO:0010629">
    <property type="term" value="P:negative regulation of gene expression"/>
    <property type="evidence" value="ECO:0007669"/>
    <property type="project" value="UniProtKB-ARBA"/>
</dbReference>
<feature type="compositionally biased region" description="Low complexity" evidence="3">
    <location>
        <begin position="502"/>
        <end position="536"/>
    </location>
</feature>
<dbReference type="InterPro" id="IPR001313">
    <property type="entry name" value="Pumilio_RNA-bd_rpt"/>
</dbReference>
<feature type="region of interest" description="Disordered" evidence="3">
    <location>
        <begin position="389"/>
        <end position="429"/>
    </location>
</feature>
<keyword evidence="1" id="KW-0677">Repeat</keyword>
<dbReference type="PROSITE" id="PS50303">
    <property type="entry name" value="PUM_HD"/>
    <property type="match status" value="1"/>
</dbReference>
<feature type="region of interest" description="Disordered" evidence="3">
    <location>
        <begin position="935"/>
        <end position="994"/>
    </location>
</feature>
<feature type="compositionally biased region" description="Low complexity" evidence="3">
    <location>
        <begin position="391"/>
        <end position="411"/>
    </location>
</feature>
<comment type="caution">
    <text evidence="5">The sequence shown here is derived from an EMBL/GenBank/DDBJ whole genome shotgun (WGS) entry which is preliminary data.</text>
</comment>
<feature type="region of interest" description="Disordered" evidence="3">
    <location>
        <begin position="461"/>
        <end position="486"/>
    </location>
</feature>
<feature type="region of interest" description="Disordered" evidence="3">
    <location>
        <begin position="502"/>
        <end position="580"/>
    </location>
</feature>
<feature type="repeat" description="Pumilio" evidence="2">
    <location>
        <begin position="699"/>
        <end position="734"/>
    </location>
</feature>
<dbReference type="InterPro" id="IPR033712">
    <property type="entry name" value="Pumilio_RNA-bd"/>
</dbReference>
<dbReference type="FunFam" id="1.25.10.10:FF:000237">
    <property type="entry name" value="Pumilio homolog 9"/>
    <property type="match status" value="1"/>
</dbReference>
<dbReference type="PROSITE" id="PS50302">
    <property type="entry name" value="PUM"/>
    <property type="match status" value="5"/>
</dbReference>
<dbReference type="InterPro" id="IPR033133">
    <property type="entry name" value="PUM-HD"/>
</dbReference>
<dbReference type="Gene3D" id="1.25.10.10">
    <property type="entry name" value="Leucine-rich Repeat Variant"/>
    <property type="match status" value="1"/>
</dbReference>
<feature type="compositionally biased region" description="Polar residues" evidence="3">
    <location>
        <begin position="111"/>
        <end position="123"/>
    </location>
</feature>
<gene>
    <name evidence="5" type="ORF">Cboi02_000198800</name>
</gene>
<dbReference type="GO" id="GO:0005737">
    <property type="term" value="C:cytoplasm"/>
    <property type="evidence" value="ECO:0007669"/>
    <property type="project" value="TreeGrafter"/>
</dbReference>
<feature type="compositionally biased region" description="Low complexity" evidence="3">
    <location>
        <begin position="462"/>
        <end position="479"/>
    </location>
</feature>
<dbReference type="GO" id="GO:0010608">
    <property type="term" value="P:post-transcriptional regulation of gene expression"/>
    <property type="evidence" value="ECO:0007669"/>
    <property type="project" value="TreeGrafter"/>
</dbReference>
<feature type="domain" description="PUM-HD" evidence="4">
    <location>
        <begin position="565"/>
        <end position="911"/>
    </location>
</feature>
<dbReference type="EMBL" id="BSXN01000540">
    <property type="protein sequence ID" value="GME68974.1"/>
    <property type="molecule type" value="Genomic_DNA"/>
</dbReference>
<dbReference type="Proteomes" id="UP001165120">
    <property type="component" value="Unassembled WGS sequence"/>
</dbReference>
<feature type="region of interest" description="Disordered" evidence="3">
    <location>
        <begin position="82"/>
        <end position="124"/>
    </location>
</feature>
<dbReference type="SUPFAM" id="SSF48371">
    <property type="entry name" value="ARM repeat"/>
    <property type="match status" value="1"/>
</dbReference>
<feature type="repeat" description="Pumilio" evidence="2">
    <location>
        <begin position="735"/>
        <end position="774"/>
    </location>
</feature>
<keyword evidence="6" id="KW-1185">Reference proteome</keyword>
<feature type="repeat" description="Pumilio" evidence="2">
    <location>
        <begin position="588"/>
        <end position="625"/>
    </location>
</feature>
<feature type="compositionally biased region" description="Polar residues" evidence="3">
    <location>
        <begin position="537"/>
        <end position="546"/>
    </location>
</feature>
<evidence type="ECO:0000313" key="5">
    <source>
        <dbReference type="EMBL" id="GME68974.1"/>
    </source>
</evidence>
<proteinExistence type="predicted"/>
<dbReference type="InterPro" id="IPR011989">
    <property type="entry name" value="ARM-like"/>
</dbReference>
<feature type="compositionally biased region" description="Polar residues" evidence="3">
    <location>
        <begin position="556"/>
        <end position="566"/>
    </location>
</feature>
<feature type="compositionally biased region" description="Low complexity" evidence="3">
    <location>
        <begin position="82"/>
        <end position="101"/>
    </location>
</feature>
<accession>A0A9W6W8Y5</accession>
<dbReference type="AlphaFoldDB" id="A0A9W6W8Y5"/>
<evidence type="ECO:0000256" key="3">
    <source>
        <dbReference type="SAM" id="MobiDB-lite"/>
    </source>
</evidence>
<name>A0A9W6W8Y5_CANBO</name>
<feature type="compositionally biased region" description="Low complexity" evidence="3">
    <location>
        <begin position="935"/>
        <end position="971"/>
    </location>
</feature>
<sequence length="1008" mass="110964">MVDPNTPLTHLQLSNNMFNANNNMDLNIGGGNGTNNSIITTNSNLGAASVPFTSPTCLNTPNLRTSDGNFINESPSFMKSFNGGANNISNGSNGSNSNVNGNGNGNGGNNQMAPNLTNNNGSDQYIYHQHHNSINSLSSLSSSMMNNSANNFNSSNNSNFHNYNKSSIANSTIDEGGVMNNPNTARYSSSSYSSYEPLTPPDHMNGGHSRNTSIMSNPSGCVIPNNNNNQGTNISGISIPTNILNNGSNINSNNNNNNSINNNNISNTIPYRSNSLASLGAKNSIGYFPTLPVKNGVSMNNQNLQNPEQQFNIPGDVNFNPSIFGTPHNAPLEGMPFFDNGIQQFSFKQEPPVSNVAQQQQQQIPQQQLQQQQLQQNQIPLPQAVIPQFAQQQQQQHQHQLLPPQQQQQQQPMSFINNDPYPVGLSNHQFPNMSQQKLISPLETQESQDSLVSSNNFIVGHQRSQSSSPPISSNQSQSSVTGTNANSRLSMTFGESLGNQFSRLSLSSNNSNNNVNNNNNSTSRRNNRGSPNSSSSTYTQTQGSPHQSEKIAGLSNDDSTASNASGSIAVPSTNTSSSFSSSTIKNLALDKTTNILELSRDQYGCRWLQRKIDEDFNTNFPLIFNAVYQHSTELMMDPFGNYLIQKLLVKCSHNDINLILTNVSVSIFEISKNQHGTRACQKLIDCLQTSTHFKLLQECLSPYIVKLIRDLNGNHVIQKCIQKFQNGDLQFIIDSICDNMVQVSTHKHGCCVLQKCLTKSNHAQIHQLGQEIIRNAIILTQDPFGNYVVQYLITLDIMELNKDLVTLMGPFIGELSVQKFSSNVVEKCLRIQFNIGNDTSYVNPLYDSLLLPNVLQTLIKDQFGNYVIQTALDCAPIQNKIRLSLACRPLLYLVQSTSFGKRIQHKINNILIQFDNTNNGTNSVVDISSVSIDHSNNGSNSSNLSSSVGSTNNYKSYNYSNQNSSRHSSVNLTPPPVLQQHQQQHFHHRQHMQHQSMGNFVYQPGNTD</sequence>
<evidence type="ECO:0000256" key="2">
    <source>
        <dbReference type="PROSITE-ProRule" id="PRU00317"/>
    </source>
</evidence>
<organism evidence="5 6">
    <name type="scientific">Candida boidinii</name>
    <name type="common">Yeast</name>
    <dbReference type="NCBI Taxonomy" id="5477"/>
    <lineage>
        <taxon>Eukaryota</taxon>
        <taxon>Fungi</taxon>
        <taxon>Dikarya</taxon>
        <taxon>Ascomycota</taxon>
        <taxon>Saccharomycotina</taxon>
        <taxon>Pichiomycetes</taxon>
        <taxon>Pichiales</taxon>
        <taxon>Pichiaceae</taxon>
        <taxon>Ogataea</taxon>
        <taxon>Ogataea/Candida clade</taxon>
    </lineage>
</organism>
<feature type="repeat" description="Pumilio" evidence="2">
    <location>
        <begin position="626"/>
        <end position="661"/>
    </location>
</feature>
<dbReference type="Pfam" id="PF00806">
    <property type="entry name" value="PUF"/>
    <property type="match status" value="8"/>
</dbReference>
<dbReference type="InterPro" id="IPR016024">
    <property type="entry name" value="ARM-type_fold"/>
</dbReference>
<dbReference type="GO" id="GO:0003729">
    <property type="term" value="F:mRNA binding"/>
    <property type="evidence" value="ECO:0007669"/>
    <property type="project" value="UniProtKB-ARBA"/>
</dbReference>
<dbReference type="CDD" id="cd07920">
    <property type="entry name" value="Pumilio"/>
    <property type="match status" value="1"/>
</dbReference>
<dbReference type="SMART" id="SM00025">
    <property type="entry name" value="Pumilio"/>
    <property type="match status" value="8"/>
</dbReference>
<reference evidence="5" key="1">
    <citation type="submission" date="2023-04" db="EMBL/GenBank/DDBJ databases">
        <title>Candida boidinii NBRC 10035.</title>
        <authorList>
            <person name="Ichikawa N."/>
            <person name="Sato H."/>
            <person name="Tonouchi N."/>
        </authorList>
    </citation>
    <scope>NUCLEOTIDE SEQUENCE</scope>
    <source>
        <strain evidence="5">NBRC 10035</strain>
    </source>
</reference>